<name>A0ACC0Z2U6_9ROSI</name>
<dbReference type="EMBL" id="CM047738">
    <property type="protein sequence ID" value="KAJ0045129.1"/>
    <property type="molecule type" value="Genomic_DNA"/>
</dbReference>
<organism evidence="1 2">
    <name type="scientific">Pistacia integerrima</name>
    <dbReference type="NCBI Taxonomy" id="434235"/>
    <lineage>
        <taxon>Eukaryota</taxon>
        <taxon>Viridiplantae</taxon>
        <taxon>Streptophyta</taxon>
        <taxon>Embryophyta</taxon>
        <taxon>Tracheophyta</taxon>
        <taxon>Spermatophyta</taxon>
        <taxon>Magnoliopsida</taxon>
        <taxon>eudicotyledons</taxon>
        <taxon>Gunneridae</taxon>
        <taxon>Pentapetalae</taxon>
        <taxon>rosids</taxon>
        <taxon>malvids</taxon>
        <taxon>Sapindales</taxon>
        <taxon>Anacardiaceae</taxon>
        <taxon>Pistacia</taxon>
    </lineage>
</organism>
<protein>
    <submittedName>
        <fullName evidence="1">Uncharacterized protein</fullName>
    </submittedName>
</protein>
<gene>
    <name evidence="1" type="ORF">Pint_05935</name>
</gene>
<reference evidence="2" key="1">
    <citation type="journal article" date="2023" name="G3 (Bethesda)">
        <title>Genome assembly and association tests identify interacting loci associated with vigor, precocity, and sex in interspecific pistachio rootstocks.</title>
        <authorList>
            <person name="Palmer W."/>
            <person name="Jacygrad E."/>
            <person name="Sagayaradj S."/>
            <person name="Cavanaugh K."/>
            <person name="Han R."/>
            <person name="Bertier L."/>
            <person name="Beede B."/>
            <person name="Kafkas S."/>
            <person name="Golino D."/>
            <person name="Preece J."/>
            <person name="Michelmore R."/>
        </authorList>
    </citation>
    <scope>NUCLEOTIDE SEQUENCE [LARGE SCALE GENOMIC DNA]</scope>
</reference>
<accession>A0ACC0Z2U6</accession>
<keyword evidence="2" id="KW-1185">Reference proteome</keyword>
<proteinExistence type="predicted"/>
<sequence length="488" mass="53687">MHAIKGGWVGQTFALAKGNESGGRKSRVRRSKEERKTMVESFIKKYQSSNNGNFPSLTLTHKEVGGSFYTVREIVREIIQENRVLGPAQFRPDELSTNQFDEQYPLGSISKEPQASLNITSKGSHFIPNHDQGTSKEPVAISVGLGSEHEKQRFENEGVLNGGQVVMEIEESAKRISEELQTSNGSHFIPNHDQGVSKEPVAISDGLCSEHEKQRLNNGSQVVMEVEESARRTYEELQTSKPLEVEEGVEKLAAARATVTPISAEVVVETFPLRSVPKTAESSGERSDLENLTETLEENEIEKLDLDSGNGSAPLDQINSSERKGESSAGIVLDKNSNLVDKEVIENSADSQVKSSNFSTTGGTVPNTLVDKEVEVEVSDNDVLTSGMHEKSQRIDDTKEINAANGKIPSGTYSSSRVESRTPKGIVFENKADVQCKESLEKGSNPKLDRIRIESWDEASRNSAARETNPILVAFKSFINAFIKFWSE</sequence>
<dbReference type="Proteomes" id="UP001163603">
    <property type="component" value="Chromosome 3"/>
</dbReference>
<evidence type="ECO:0000313" key="1">
    <source>
        <dbReference type="EMBL" id="KAJ0045129.1"/>
    </source>
</evidence>
<evidence type="ECO:0000313" key="2">
    <source>
        <dbReference type="Proteomes" id="UP001163603"/>
    </source>
</evidence>
<comment type="caution">
    <text evidence="1">The sequence shown here is derived from an EMBL/GenBank/DDBJ whole genome shotgun (WGS) entry which is preliminary data.</text>
</comment>